<dbReference type="OrthoDB" id="414133at2759"/>
<proteinExistence type="predicted"/>
<evidence type="ECO:0000313" key="1">
    <source>
        <dbReference type="EMBL" id="EHL00792.1"/>
    </source>
</evidence>
<dbReference type="Proteomes" id="UP000005446">
    <property type="component" value="Unassembled WGS sequence"/>
</dbReference>
<evidence type="ECO:0000313" key="2">
    <source>
        <dbReference type="Proteomes" id="UP000005446"/>
    </source>
</evidence>
<dbReference type="AlphaFoldDB" id="H0EKU9"/>
<dbReference type="EMBL" id="AGUE01000073">
    <property type="protein sequence ID" value="EHL00792.1"/>
    <property type="molecule type" value="Genomic_DNA"/>
</dbReference>
<reference evidence="1 2" key="1">
    <citation type="journal article" date="2012" name="Eukaryot. Cell">
        <title>Genome sequence of the fungus Glarea lozoyensis: the first genome sequence of a species from the Helotiaceae family.</title>
        <authorList>
            <person name="Youssar L."/>
            <person name="Gruening B.A."/>
            <person name="Erxleben A."/>
            <person name="Guenther S."/>
            <person name="Huettel W."/>
        </authorList>
    </citation>
    <scope>NUCLEOTIDE SEQUENCE [LARGE SCALE GENOMIC DNA]</scope>
    <source>
        <strain evidence="2">ATCC 74030 / MF5533</strain>
    </source>
</reference>
<dbReference type="InParanoid" id="H0EKU9"/>
<dbReference type="HOGENOM" id="CLU_1806351_0_0_1"/>
<name>H0EKU9_GLAL7</name>
<organism evidence="1 2">
    <name type="scientific">Glarea lozoyensis (strain ATCC 74030 / MF5533)</name>
    <dbReference type="NCBI Taxonomy" id="1104152"/>
    <lineage>
        <taxon>Eukaryota</taxon>
        <taxon>Fungi</taxon>
        <taxon>Dikarya</taxon>
        <taxon>Ascomycota</taxon>
        <taxon>Pezizomycotina</taxon>
        <taxon>Leotiomycetes</taxon>
        <taxon>Helotiales</taxon>
        <taxon>Helotiaceae</taxon>
        <taxon>Glarea</taxon>
    </lineage>
</organism>
<keyword evidence="2" id="KW-1185">Reference proteome</keyword>
<gene>
    <name evidence="1" type="ORF">M7I_3182</name>
</gene>
<sequence length="143" mass="16667">MALQIASYRSTSHSSEGSNRQIIEIRISSFTISQFSAKDIHRKLCHGRTVELGSGQFAGDFLRITQIIRDTSTTEIFLRGLRFRRTRCLEHMLIKRLNEVCLQVEIDADDHRPVEEQSAIQVPLSEKVYQPRNDNRRLKRLER</sequence>
<protein>
    <submittedName>
        <fullName evidence="1">Uncharacterized protein</fullName>
    </submittedName>
</protein>
<comment type="caution">
    <text evidence="1">The sequence shown here is derived from an EMBL/GenBank/DDBJ whole genome shotgun (WGS) entry which is preliminary data.</text>
</comment>
<accession>H0EKU9</accession>